<name>A0A8F5BQ77_SACSH</name>
<accession>A0A8F5BQ77</accession>
<evidence type="ECO:0000313" key="1">
    <source>
        <dbReference type="EMBL" id="QXJ29465.1"/>
    </source>
</evidence>
<sequence>MMTFLLLKVSPLMGKSKSVNVKTKLELATFLFD</sequence>
<protein>
    <submittedName>
        <fullName evidence="1">Uncharacterized protein</fullName>
    </submittedName>
</protein>
<gene>
    <name evidence="1" type="ORF">J5U23_02334</name>
</gene>
<dbReference type="AlphaFoldDB" id="A0A8F5BQ77"/>
<evidence type="ECO:0000313" key="2">
    <source>
        <dbReference type="Proteomes" id="UP000694018"/>
    </source>
</evidence>
<dbReference type="KEGG" id="sshi:J5U23_02334"/>
<organism evidence="1 2">
    <name type="scientific">Saccharolobus shibatae (strain ATCC 51178 / DSM 5389 / JCM 8931 / NBRC 15437 / B12)</name>
    <name type="common">Sulfolobus shibatae</name>
    <dbReference type="NCBI Taxonomy" id="523848"/>
    <lineage>
        <taxon>Archaea</taxon>
        <taxon>Thermoproteota</taxon>
        <taxon>Thermoprotei</taxon>
        <taxon>Sulfolobales</taxon>
        <taxon>Sulfolobaceae</taxon>
        <taxon>Saccharolobus</taxon>
    </lineage>
</organism>
<reference evidence="1" key="1">
    <citation type="journal article" date="2021" name="Environ. Microbiol.">
        <title>New insights into the diversity and evolution of the archaeal mobilome from three complete genomes of Saccharolobus shibatae.</title>
        <authorList>
            <person name="Medvedeva S."/>
            <person name="Brandt D."/>
            <person name="Cvirkaite-Krupovic V."/>
            <person name="Liu Y."/>
            <person name="Severinov K."/>
            <person name="Ishino S."/>
            <person name="Ishino Y."/>
            <person name="Prangishvili D."/>
            <person name="Kalinowski J."/>
            <person name="Krupovic M."/>
        </authorList>
    </citation>
    <scope>NUCLEOTIDE SEQUENCE</scope>
    <source>
        <strain evidence="1">B12</strain>
    </source>
</reference>
<dbReference type="EMBL" id="CP077717">
    <property type="protein sequence ID" value="QXJ29465.1"/>
    <property type="molecule type" value="Genomic_DNA"/>
</dbReference>
<dbReference type="Proteomes" id="UP000694018">
    <property type="component" value="Chromosome"/>
</dbReference>
<proteinExistence type="predicted"/>